<name>A0ABR1BQ48_NECAM</name>
<dbReference type="Proteomes" id="UP001303046">
    <property type="component" value="Unassembled WGS sequence"/>
</dbReference>
<feature type="transmembrane region" description="Helical" evidence="1">
    <location>
        <begin position="415"/>
        <end position="441"/>
    </location>
</feature>
<keyword evidence="1" id="KW-0812">Transmembrane</keyword>
<keyword evidence="1" id="KW-1133">Transmembrane helix</keyword>
<reference evidence="2 3" key="1">
    <citation type="submission" date="2023-08" db="EMBL/GenBank/DDBJ databases">
        <title>A Necator americanus chromosomal reference genome.</title>
        <authorList>
            <person name="Ilik V."/>
            <person name="Petrzelkova K.J."/>
            <person name="Pardy F."/>
            <person name="Fuh T."/>
            <person name="Niatou-Singa F.S."/>
            <person name="Gouil Q."/>
            <person name="Baker L."/>
            <person name="Ritchie M.E."/>
            <person name="Jex A.R."/>
            <person name="Gazzola D."/>
            <person name="Li H."/>
            <person name="Toshio Fujiwara R."/>
            <person name="Zhan B."/>
            <person name="Aroian R.V."/>
            <person name="Pafco B."/>
            <person name="Schwarz E.M."/>
        </authorList>
    </citation>
    <scope>NUCLEOTIDE SEQUENCE [LARGE SCALE GENOMIC DNA]</scope>
    <source>
        <strain evidence="2 3">Aroian</strain>
        <tissue evidence="2">Whole animal</tissue>
    </source>
</reference>
<evidence type="ECO:0000256" key="1">
    <source>
        <dbReference type="SAM" id="Phobius"/>
    </source>
</evidence>
<gene>
    <name evidence="2" type="primary">Necator_chrI.g1247</name>
    <name evidence="2" type="ORF">RB195_005121</name>
</gene>
<feature type="transmembrane region" description="Helical" evidence="1">
    <location>
        <begin position="478"/>
        <end position="499"/>
    </location>
</feature>
<proteinExistence type="predicted"/>
<evidence type="ECO:0000313" key="2">
    <source>
        <dbReference type="EMBL" id="KAK6727218.1"/>
    </source>
</evidence>
<feature type="transmembrane region" description="Helical" evidence="1">
    <location>
        <begin position="305"/>
        <end position="322"/>
    </location>
</feature>
<comment type="caution">
    <text evidence="2">The sequence shown here is derived from an EMBL/GenBank/DDBJ whole genome shotgun (WGS) entry which is preliminary data.</text>
</comment>
<organism evidence="2 3">
    <name type="scientific">Necator americanus</name>
    <name type="common">Human hookworm</name>
    <dbReference type="NCBI Taxonomy" id="51031"/>
    <lineage>
        <taxon>Eukaryota</taxon>
        <taxon>Metazoa</taxon>
        <taxon>Ecdysozoa</taxon>
        <taxon>Nematoda</taxon>
        <taxon>Chromadorea</taxon>
        <taxon>Rhabditida</taxon>
        <taxon>Rhabditina</taxon>
        <taxon>Rhabditomorpha</taxon>
        <taxon>Strongyloidea</taxon>
        <taxon>Ancylostomatidae</taxon>
        <taxon>Bunostominae</taxon>
        <taxon>Necator</taxon>
    </lineage>
</organism>
<accession>A0ABR1BQ48</accession>
<evidence type="ECO:0000313" key="3">
    <source>
        <dbReference type="Proteomes" id="UP001303046"/>
    </source>
</evidence>
<keyword evidence="3" id="KW-1185">Reference proteome</keyword>
<keyword evidence="1" id="KW-0472">Membrane</keyword>
<protein>
    <submittedName>
        <fullName evidence="2">Uncharacterized protein</fullName>
    </submittedName>
</protein>
<sequence length="644" mass="71765">MRHPFTSAITSAFIKLFVKDGGPAGELAELVVENVRLAISLIGSGAERLSRKQKVYQVIHKDGGHAGELAELVGKWLALASLAQGQSVCLVNRRPLVRFQHEASFYISYLVYQVIDKDGGHAGELAELVGKWLALASLAQGQSVYQVIDKDGGHAGELAELVGKWLALASLAQGQSVCLVNRRPLVRFQHEALFYISYHVYQVIDKDGGHAGELAELVGKWLALASLAQGQSVCLVNRRPLVRFQHEALFYISYLVGMMGSPALETVSPTNSLVRRVRRADAVGRLRARSDHYLWFFGQVHAKRLLVFAHFMLLVVSMVLMWEAGAAGFTGLPIPGLDGFSPFEVHNLRHSERLQEQESDSIYVSTSSSVPKPYLYLSKNVVSTLGYLYLFSTIMGFLAMRVVDGLWQRDGGSPLFFVNPALLLLPFLLSVLSMGGALFLWSIKNGKMQAFLISEVAPEDSLALAVIDAIRFTYLPCLLMWTLYSYFFYGCALGFMCAYRRAQQWRSQKCGVAPASLSWSFRERPLLHRSTERSSTRHGFLSRLSANNRSWHSYKSTDNPTLRGYVKKSDEDGCPSLLSEEINLSFGSESSENNNLSRSFCAINMSRRPLDTVKEEAESQESTLEFFLDDDGRGWFLEHSNANK</sequence>
<dbReference type="EMBL" id="JAVFWL010000001">
    <property type="protein sequence ID" value="KAK6727218.1"/>
    <property type="molecule type" value="Genomic_DNA"/>
</dbReference>
<feature type="transmembrane region" description="Helical" evidence="1">
    <location>
        <begin position="381"/>
        <end position="403"/>
    </location>
</feature>